<gene>
    <name evidence="2" type="ORF">TorRG33x02_227470</name>
</gene>
<reference evidence="3" key="1">
    <citation type="submission" date="2016-06" db="EMBL/GenBank/DDBJ databases">
        <title>Parallel loss of symbiosis genes in relatives of nitrogen-fixing non-legume Parasponia.</title>
        <authorList>
            <person name="Van Velzen R."/>
            <person name="Holmer R."/>
            <person name="Bu F."/>
            <person name="Rutten L."/>
            <person name="Van Zeijl A."/>
            <person name="Liu W."/>
            <person name="Santuari L."/>
            <person name="Cao Q."/>
            <person name="Sharma T."/>
            <person name="Shen D."/>
            <person name="Roswanjaya Y."/>
            <person name="Wardhani T."/>
            <person name="Kalhor M.S."/>
            <person name="Jansen J."/>
            <person name="Van den Hoogen J."/>
            <person name="Gungor B."/>
            <person name="Hartog M."/>
            <person name="Hontelez J."/>
            <person name="Verver J."/>
            <person name="Yang W.-C."/>
            <person name="Schijlen E."/>
            <person name="Repin R."/>
            <person name="Schilthuizen M."/>
            <person name="Schranz E."/>
            <person name="Heidstra R."/>
            <person name="Miyata K."/>
            <person name="Fedorova E."/>
            <person name="Kohlen W."/>
            <person name="Bisseling T."/>
            <person name="Smit S."/>
            <person name="Geurts R."/>
        </authorList>
    </citation>
    <scope>NUCLEOTIDE SEQUENCE [LARGE SCALE GENOMIC DNA]</scope>
    <source>
        <strain evidence="3">cv. RG33-2</strain>
    </source>
</reference>
<keyword evidence="3" id="KW-1185">Reference proteome</keyword>
<evidence type="ECO:0008006" key="4">
    <source>
        <dbReference type="Google" id="ProtNLM"/>
    </source>
</evidence>
<dbReference type="OrthoDB" id="1734204at2759"/>
<evidence type="ECO:0000313" key="3">
    <source>
        <dbReference type="Proteomes" id="UP000237000"/>
    </source>
</evidence>
<evidence type="ECO:0000313" key="2">
    <source>
        <dbReference type="EMBL" id="PON81478.1"/>
    </source>
</evidence>
<evidence type="ECO:0000256" key="1">
    <source>
        <dbReference type="SAM" id="Phobius"/>
    </source>
</evidence>
<accession>A0A2P5E7E8</accession>
<dbReference type="InParanoid" id="A0A2P5E7E8"/>
<dbReference type="EMBL" id="JXTC01000216">
    <property type="protein sequence ID" value="PON81478.1"/>
    <property type="molecule type" value="Genomic_DNA"/>
</dbReference>
<keyword evidence="1" id="KW-0472">Membrane</keyword>
<name>A0A2P5E7E8_TREOI</name>
<proteinExistence type="predicted"/>
<feature type="transmembrane region" description="Helical" evidence="1">
    <location>
        <begin position="44"/>
        <end position="62"/>
    </location>
</feature>
<organism evidence="2 3">
    <name type="scientific">Trema orientale</name>
    <name type="common">Charcoal tree</name>
    <name type="synonym">Celtis orientalis</name>
    <dbReference type="NCBI Taxonomy" id="63057"/>
    <lineage>
        <taxon>Eukaryota</taxon>
        <taxon>Viridiplantae</taxon>
        <taxon>Streptophyta</taxon>
        <taxon>Embryophyta</taxon>
        <taxon>Tracheophyta</taxon>
        <taxon>Spermatophyta</taxon>
        <taxon>Magnoliopsida</taxon>
        <taxon>eudicotyledons</taxon>
        <taxon>Gunneridae</taxon>
        <taxon>Pentapetalae</taxon>
        <taxon>rosids</taxon>
        <taxon>fabids</taxon>
        <taxon>Rosales</taxon>
        <taxon>Cannabaceae</taxon>
        <taxon>Trema</taxon>
    </lineage>
</organism>
<comment type="caution">
    <text evidence="2">The sequence shown here is derived from an EMBL/GenBank/DDBJ whole genome shotgun (WGS) entry which is preliminary data.</text>
</comment>
<dbReference type="Proteomes" id="UP000237000">
    <property type="component" value="Unassembled WGS sequence"/>
</dbReference>
<keyword evidence="1" id="KW-0812">Transmembrane</keyword>
<sequence>MPDPRLSPMCSSFLPLILHALEFSVVLADLSLCLVLDRKSGLGNFFSFSLWGHFMILARIPLLRRISEGRSLTLQRFSKKLVLFSETSSSRLTKPRNQTLARLPEFLKPVNEEGASAFSLSRL</sequence>
<protein>
    <recommendedName>
        <fullName evidence="4">Transmembrane protein</fullName>
    </recommendedName>
</protein>
<keyword evidence="1" id="KW-1133">Transmembrane helix</keyword>
<dbReference type="AlphaFoldDB" id="A0A2P5E7E8"/>